<evidence type="ECO:0000256" key="1">
    <source>
        <dbReference type="SAM" id="MobiDB-lite"/>
    </source>
</evidence>
<feature type="region of interest" description="Disordered" evidence="1">
    <location>
        <begin position="1"/>
        <end position="25"/>
    </location>
</feature>
<evidence type="ECO:0000313" key="2">
    <source>
        <dbReference type="EMBL" id="SJL04311.1"/>
    </source>
</evidence>
<accession>A0A284R6F9</accession>
<dbReference type="EMBL" id="FUEG01000005">
    <property type="protein sequence ID" value="SJL04311.1"/>
    <property type="molecule type" value="Genomic_DNA"/>
</dbReference>
<name>A0A284R6F9_ARMOS</name>
<dbReference type="Proteomes" id="UP000219338">
    <property type="component" value="Unassembled WGS sequence"/>
</dbReference>
<gene>
    <name evidence="2" type="ORF">ARMOST_07674</name>
</gene>
<reference evidence="3" key="1">
    <citation type="journal article" date="2017" name="Nat. Ecol. Evol.">
        <title>Genome expansion and lineage-specific genetic innovations in the forest pathogenic fungi Armillaria.</title>
        <authorList>
            <person name="Sipos G."/>
            <person name="Prasanna A.N."/>
            <person name="Walter M.C."/>
            <person name="O'Connor E."/>
            <person name="Balint B."/>
            <person name="Krizsan K."/>
            <person name="Kiss B."/>
            <person name="Hess J."/>
            <person name="Varga T."/>
            <person name="Slot J."/>
            <person name="Riley R."/>
            <person name="Boka B."/>
            <person name="Rigling D."/>
            <person name="Barry K."/>
            <person name="Lee J."/>
            <person name="Mihaltcheva S."/>
            <person name="LaButti K."/>
            <person name="Lipzen A."/>
            <person name="Waldron R."/>
            <person name="Moloney N.M."/>
            <person name="Sperisen C."/>
            <person name="Kredics L."/>
            <person name="Vagvoelgyi C."/>
            <person name="Patrignani A."/>
            <person name="Fitzpatrick D."/>
            <person name="Nagy I."/>
            <person name="Doyle S."/>
            <person name="Anderson J.B."/>
            <person name="Grigoriev I.V."/>
            <person name="Gueldener U."/>
            <person name="Muensterkoetter M."/>
            <person name="Nagy L.G."/>
        </authorList>
    </citation>
    <scope>NUCLEOTIDE SEQUENCE [LARGE SCALE GENOMIC DNA]</scope>
    <source>
        <strain evidence="3">C18/9</strain>
    </source>
</reference>
<dbReference type="AlphaFoldDB" id="A0A284R6F9"/>
<proteinExistence type="predicted"/>
<organism evidence="2 3">
    <name type="scientific">Armillaria ostoyae</name>
    <name type="common">Armillaria root rot fungus</name>
    <dbReference type="NCBI Taxonomy" id="47428"/>
    <lineage>
        <taxon>Eukaryota</taxon>
        <taxon>Fungi</taxon>
        <taxon>Dikarya</taxon>
        <taxon>Basidiomycota</taxon>
        <taxon>Agaricomycotina</taxon>
        <taxon>Agaricomycetes</taxon>
        <taxon>Agaricomycetidae</taxon>
        <taxon>Agaricales</taxon>
        <taxon>Marasmiineae</taxon>
        <taxon>Physalacriaceae</taxon>
        <taxon>Armillaria</taxon>
    </lineage>
</organism>
<keyword evidence="3" id="KW-1185">Reference proteome</keyword>
<protein>
    <submittedName>
        <fullName evidence="2">Uncharacterized protein</fullName>
    </submittedName>
</protein>
<sequence length="222" mass="23903">MGVVDPPLRSLGSPFPHNDGKTLAAPPPLQIQQRLLSTTPSTWTAGPRVLRLLAAASNLHFPPPISLNTNTTDLCSTSRAAATIPPDSGGTLAAFQTVHMLAAVPLPPLPSLSPSTLPSAMNYTSRTVPVGVLKAPFPAQDVPPPLPSSDDFRQNFPWFKRSGDDCHCRITTTGNCGCRQYGFQWFPGLTIVVSTHLARRCAFRGDAELLQGFKYLWLLPPP</sequence>
<evidence type="ECO:0000313" key="3">
    <source>
        <dbReference type="Proteomes" id="UP000219338"/>
    </source>
</evidence>